<dbReference type="InterPro" id="IPR007568">
    <property type="entry name" value="RTA1"/>
</dbReference>
<gene>
    <name evidence="6" type="ORF">M422DRAFT_46958</name>
</gene>
<reference evidence="6 7" key="1">
    <citation type="submission" date="2014-06" db="EMBL/GenBank/DDBJ databases">
        <title>Evolutionary Origins and Diversification of the Mycorrhizal Mutualists.</title>
        <authorList>
            <consortium name="DOE Joint Genome Institute"/>
            <consortium name="Mycorrhizal Genomics Consortium"/>
            <person name="Kohler A."/>
            <person name="Kuo A."/>
            <person name="Nagy L.G."/>
            <person name="Floudas D."/>
            <person name="Copeland A."/>
            <person name="Barry K.W."/>
            <person name="Cichocki N."/>
            <person name="Veneault-Fourrey C."/>
            <person name="LaButti K."/>
            <person name="Lindquist E.A."/>
            <person name="Lipzen A."/>
            <person name="Lundell T."/>
            <person name="Morin E."/>
            <person name="Murat C."/>
            <person name="Riley R."/>
            <person name="Ohm R."/>
            <person name="Sun H."/>
            <person name="Tunlid A."/>
            <person name="Henrissat B."/>
            <person name="Grigoriev I.V."/>
            <person name="Hibbett D.S."/>
            <person name="Martin F."/>
        </authorList>
    </citation>
    <scope>NUCLEOTIDE SEQUENCE [LARGE SCALE GENOMIC DNA]</scope>
    <source>
        <strain evidence="6 7">SS14</strain>
    </source>
</reference>
<dbReference type="Pfam" id="PF04479">
    <property type="entry name" value="RTA1"/>
    <property type="match status" value="1"/>
</dbReference>
<keyword evidence="7" id="KW-1185">Reference proteome</keyword>
<feature type="transmembrane region" description="Helical" evidence="5">
    <location>
        <begin position="217"/>
        <end position="238"/>
    </location>
</feature>
<evidence type="ECO:0000256" key="5">
    <source>
        <dbReference type="SAM" id="Phobius"/>
    </source>
</evidence>
<dbReference type="GO" id="GO:0005886">
    <property type="term" value="C:plasma membrane"/>
    <property type="evidence" value="ECO:0007669"/>
    <property type="project" value="TreeGrafter"/>
</dbReference>
<evidence type="ECO:0000256" key="3">
    <source>
        <dbReference type="ARBA" id="ARBA00022989"/>
    </source>
</evidence>
<feature type="transmembrane region" description="Helical" evidence="5">
    <location>
        <begin position="250"/>
        <end position="273"/>
    </location>
</feature>
<feature type="transmembrane region" description="Helical" evidence="5">
    <location>
        <begin position="54"/>
        <end position="77"/>
    </location>
</feature>
<evidence type="ECO:0000256" key="4">
    <source>
        <dbReference type="ARBA" id="ARBA00023136"/>
    </source>
</evidence>
<keyword evidence="2 5" id="KW-0812">Transmembrane</keyword>
<name>A0A0C9UQD4_SPHS4</name>
<dbReference type="AlphaFoldDB" id="A0A0C9UQD4"/>
<protein>
    <submittedName>
        <fullName evidence="6">Unplaced genomic scaffold SPHSTscaffold_38, whole genome shotgun sequence</fullName>
    </submittedName>
</protein>
<accession>A0A0C9UQD4</accession>
<proteinExistence type="predicted"/>
<sequence>MSNETAIHGFPTEQAFLSAVPYHYIPTEWICALFVGLFSATALIHLAQGMWYHLGWLLPTAVLAGTGEVIGWVARLWSSQNPLNMTPFLMQISATIIAPTPFIGYSGLATNFIILGRVIDRLGPQYSRLTPKLYSIIFLCADIVALIIQAVGGAQASDAASNGQDPNPGGHIMLGGIFFQMAALVFYMILAAEFLTRYNLDKPIRSNTKERGVLTKRLKLQLIGLSLMTFFIFVRTVYRSIELIDGWDGVIISTQWCFNAFDGAMIVLAMYTLNIFHPGRLLQVTQVNEPDIEKAANFTTKETTVERNIDPGKIHYELIQGQRRSEEVSLQPALVV</sequence>
<dbReference type="OrthoDB" id="3358017at2759"/>
<dbReference type="HOGENOM" id="CLU_033465_6_0_1"/>
<comment type="subcellular location">
    <subcellularLocation>
        <location evidence="1">Membrane</location>
        <topology evidence="1">Multi-pass membrane protein</topology>
    </subcellularLocation>
</comment>
<feature type="transmembrane region" description="Helical" evidence="5">
    <location>
        <begin position="27"/>
        <end position="47"/>
    </location>
</feature>
<feature type="transmembrane region" description="Helical" evidence="5">
    <location>
        <begin position="133"/>
        <end position="152"/>
    </location>
</feature>
<keyword evidence="4 5" id="KW-0472">Membrane</keyword>
<dbReference type="EMBL" id="KN837113">
    <property type="protein sequence ID" value="KIJ45153.1"/>
    <property type="molecule type" value="Genomic_DNA"/>
</dbReference>
<evidence type="ECO:0000313" key="7">
    <source>
        <dbReference type="Proteomes" id="UP000054279"/>
    </source>
</evidence>
<dbReference type="GO" id="GO:0000324">
    <property type="term" value="C:fungal-type vacuole"/>
    <property type="evidence" value="ECO:0007669"/>
    <property type="project" value="TreeGrafter"/>
</dbReference>
<organism evidence="6 7">
    <name type="scientific">Sphaerobolus stellatus (strain SS14)</name>
    <dbReference type="NCBI Taxonomy" id="990650"/>
    <lineage>
        <taxon>Eukaryota</taxon>
        <taxon>Fungi</taxon>
        <taxon>Dikarya</taxon>
        <taxon>Basidiomycota</taxon>
        <taxon>Agaricomycotina</taxon>
        <taxon>Agaricomycetes</taxon>
        <taxon>Phallomycetidae</taxon>
        <taxon>Geastrales</taxon>
        <taxon>Sphaerobolaceae</taxon>
        <taxon>Sphaerobolus</taxon>
    </lineage>
</organism>
<evidence type="ECO:0000313" key="6">
    <source>
        <dbReference type="EMBL" id="KIJ45153.1"/>
    </source>
</evidence>
<feature type="transmembrane region" description="Helical" evidence="5">
    <location>
        <begin position="89"/>
        <end position="113"/>
    </location>
</feature>
<dbReference type="PANTHER" id="PTHR31465">
    <property type="entry name" value="PROTEIN RTA1-RELATED"/>
    <property type="match status" value="1"/>
</dbReference>
<evidence type="ECO:0000256" key="1">
    <source>
        <dbReference type="ARBA" id="ARBA00004141"/>
    </source>
</evidence>
<keyword evidence="3 5" id="KW-1133">Transmembrane helix</keyword>
<dbReference type="Proteomes" id="UP000054279">
    <property type="component" value="Unassembled WGS sequence"/>
</dbReference>
<evidence type="ECO:0000256" key="2">
    <source>
        <dbReference type="ARBA" id="ARBA00022692"/>
    </source>
</evidence>
<feature type="transmembrane region" description="Helical" evidence="5">
    <location>
        <begin position="172"/>
        <end position="196"/>
    </location>
</feature>
<dbReference type="PANTHER" id="PTHR31465:SF9">
    <property type="entry name" value="SPHINGOID LONG-CHAIN BASE TRANSPORTER RSB1"/>
    <property type="match status" value="1"/>
</dbReference>